<evidence type="ECO:0000313" key="2">
    <source>
        <dbReference type="EMBL" id="TJX03343.1"/>
    </source>
</evidence>
<dbReference type="InterPro" id="IPR058110">
    <property type="entry name" value="GCG_CRPN_dom"/>
</dbReference>
<reference evidence="2 3" key="1">
    <citation type="submission" date="2019-04" db="EMBL/GenBank/DDBJ databases">
        <title>The CDC panel for molecular diagnostics of ciprofloxacin resistance and its use for research and clinical development.</title>
        <authorList>
            <person name="Liu H."/>
            <person name="Tang K."/>
            <person name="Pham C."/>
            <person name="Schmerer M."/>
        </authorList>
    </citation>
    <scope>NUCLEOTIDE SEQUENCE [LARGE SCALE GENOMIC DNA]</scope>
    <source>
        <strain evidence="2 3">LRRBGS_0742</strain>
    </source>
</reference>
<evidence type="ECO:0008006" key="4">
    <source>
        <dbReference type="Google" id="ProtNLM"/>
    </source>
</evidence>
<accession>A0AAX2TME5</accession>
<sequence length="89" mass="9341">MESIMRASLLAVLTAGALLGLTPANAADGCGTGCHSTVNGACVVDGWGTSARLRNECPATTRPRPPCGGQGYIWRRDFQACSQTTKDWL</sequence>
<dbReference type="Proteomes" id="UP000307092">
    <property type="component" value="Unassembled WGS sequence"/>
</dbReference>
<dbReference type="EMBL" id="SUQX01000070">
    <property type="protein sequence ID" value="TJX03343.1"/>
    <property type="molecule type" value="Genomic_DNA"/>
</dbReference>
<proteinExistence type="predicted"/>
<organism evidence="2 3">
    <name type="scientific">Neisseria gonorrhoeae</name>
    <dbReference type="NCBI Taxonomy" id="485"/>
    <lineage>
        <taxon>Bacteria</taxon>
        <taxon>Pseudomonadati</taxon>
        <taxon>Pseudomonadota</taxon>
        <taxon>Betaproteobacteria</taxon>
        <taxon>Neisseriales</taxon>
        <taxon>Neisseriaceae</taxon>
        <taxon>Neisseria</taxon>
    </lineage>
</organism>
<comment type="caution">
    <text evidence="2">The sequence shown here is derived from an EMBL/GenBank/DDBJ whole genome shotgun (WGS) entry which is preliminary data.</text>
</comment>
<feature type="chain" id="PRO_5043578732" description="Secreted protein" evidence="1">
    <location>
        <begin position="27"/>
        <end position="89"/>
    </location>
</feature>
<name>A0AAX2TME5_NEIGO</name>
<evidence type="ECO:0000313" key="3">
    <source>
        <dbReference type="Proteomes" id="UP000307092"/>
    </source>
</evidence>
<feature type="signal peptide" evidence="1">
    <location>
        <begin position="1"/>
        <end position="26"/>
    </location>
</feature>
<evidence type="ECO:0000256" key="1">
    <source>
        <dbReference type="SAM" id="SignalP"/>
    </source>
</evidence>
<gene>
    <name evidence="2" type="ORF">E8M63_12920</name>
</gene>
<dbReference type="AlphaFoldDB" id="A0AAX2TME5"/>
<keyword evidence="1" id="KW-0732">Signal</keyword>
<protein>
    <recommendedName>
        <fullName evidence="4">Secreted protein</fullName>
    </recommendedName>
</protein>
<dbReference type="NCBIfam" id="NF047412">
    <property type="entry name" value="sig_GCG_CRPN_rpt"/>
    <property type="match status" value="1"/>
</dbReference>